<name>A0A9X4H911_9FIRM</name>
<dbReference type="InterPro" id="IPR000485">
    <property type="entry name" value="AsnC-type_HTH_dom"/>
</dbReference>
<dbReference type="EMBL" id="JAKOAV010000032">
    <property type="protein sequence ID" value="MDF9409499.1"/>
    <property type="molecule type" value="Genomic_DNA"/>
</dbReference>
<evidence type="ECO:0000313" key="2">
    <source>
        <dbReference type="EMBL" id="MDF9409499.1"/>
    </source>
</evidence>
<proteinExistence type="predicted"/>
<dbReference type="Pfam" id="PF13404">
    <property type="entry name" value="HTH_AsnC-type"/>
    <property type="match status" value="1"/>
</dbReference>
<dbReference type="InterPro" id="IPR036390">
    <property type="entry name" value="WH_DNA-bd_sf"/>
</dbReference>
<comment type="caution">
    <text evidence="2">The sequence shown here is derived from an EMBL/GenBank/DDBJ whole genome shotgun (WGS) entry which is preliminary data.</text>
</comment>
<evidence type="ECO:0000313" key="3">
    <source>
        <dbReference type="Proteomes" id="UP001154312"/>
    </source>
</evidence>
<dbReference type="RefSeq" id="WP_277444968.1">
    <property type="nucleotide sequence ID" value="NZ_JAKOAV010000032.1"/>
</dbReference>
<gene>
    <name evidence="2" type="ORF">L7E55_14230</name>
</gene>
<protein>
    <submittedName>
        <fullName evidence="2">AsnC family protein</fullName>
    </submittedName>
</protein>
<feature type="domain" description="HTH asnC-type" evidence="1">
    <location>
        <begin position="23"/>
        <end position="59"/>
    </location>
</feature>
<dbReference type="SUPFAM" id="SSF46785">
    <property type="entry name" value="Winged helix' DNA-binding domain"/>
    <property type="match status" value="1"/>
</dbReference>
<accession>A0A9X4H911</accession>
<dbReference type="AlphaFoldDB" id="A0A9X4H911"/>
<evidence type="ECO:0000259" key="1">
    <source>
        <dbReference type="Pfam" id="PF13404"/>
    </source>
</evidence>
<organism evidence="2 3">
    <name type="scientific">Pelotomaculum isophthalicicum JI</name>
    <dbReference type="NCBI Taxonomy" id="947010"/>
    <lineage>
        <taxon>Bacteria</taxon>
        <taxon>Bacillati</taxon>
        <taxon>Bacillota</taxon>
        <taxon>Clostridia</taxon>
        <taxon>Eubacteriales</taxon>
        <taxon>Desulfotomaculaceae</taxon>
        <taxon>Pelotomaculum</taxon>
    </lineage>
</organism>
<reference evidence="2" key="1">
    <citation type="submission" date="2022-02" db="EMBL/GenBank/DDBJ databases">
        <authorList>
            <person name="Leng L."/>
        </authorList>
    </citation>
    <scope>NUCLEOTIDE SEQUENCE</scope>
    <source>
        <strain evidence="2">JI</strain>
    </source>
</reference>
<dbReference type="Proteomes" id="UP001154312">
    <property type="component" value="Unassembled WGS sequence"/>
</dbReference>
<sequence>MPRKNPNIKGNIRKRGKRGETAREIIRLIVENPRMAIKEIADSVGCSNENVRVTLEKLKQKPETATLFGYDEEAIRSIIVYRNTKTAIKRETLWRGKANWPATKTATKKSVTNAELVRACGQHYTYQNGNQKYVIDPEYIGNKYSCDVEISINGEITRIVKGRPTIPISFKLWL</sequence>
<keyword evidence="3" id="KW-1185">Reference proteome</keyword>
<dbReference type="InterPro" id="IPR036388">
    <property type="entry name" value="WH-like_DNA-bd_sf"/>
</dbReference>
<dbReference type="Gene3D" id="1.10.10.10">
    <property type="entry name" value="Winged helix-like DNA-binding domain superfamily/Winged helix DNA-binding domain"/>
    <property type="match status" value="1"/>
</dbReference>